<comment type="caution">
    <text evidence="1">The sequence shown here is derived from an EMBL/GenBank/DDBJ whole genome shotgun (WGS) entry which is preliminary data.</text>
</comment>
<name>A0ABY2H669_9HYPO</name>
<reference evidence="1 2" key="1">
    <citation type="submission" date="2018-01" db="EMBL/GenBank/DDBJ databases">
        <title>Genome characterization of the sugarcane-associated fungus Trichoderma ghanense CCMA-1212 and their application in lignocelulose bioconversion.</title>
        <authorList>
            <person name="Steindorff A.S."/>
            <person name="Mendes T.D."/>
            <person name="Vilela E.S.D."/>
            <person name="Rodrigues D.S."/>
            <person name="Formighieri E.F."/>
            <person name="Melo I.S."/>
            <person name="Favaro L.C.L."/>
        </authorList>
    </citation>
    <scope>NUCLEOTIDE SEQUENCE [LARGE SCALE GENOMIC DNA]</scope>
    <source>
        <strain evidence="1 2">CCMA-1212</strain>
    </source>
</reference>
<proteinExistence type="predicted"/>
<dbReference type="EMBL" id="PPTA01000006">
    <property type="protein sequence ID" value="TFB03002.1"/>
    <property type="molecule type" value="Genomic_DNA"/>
</dbReference>
<dbReference type="GeneID" id="300577166"/>
<accession>A0ABY2H669</accession>
<dbReference type="RefSeq" id="XP_073559203.1">
    <property type="nucleotide sequence ID" value="XM_073702716.1"/>
</dbReference>
<dbReference type="Proteomes" id="UP001642720">
    <property type="component" value="Unassembled WGS sequence"/>
</dbReference>
<protein>
    <submittedName>
        <fullName evidence="1">Uncharacterized protein</fullName>
    </submittedName>
</protein>
<evidence type="ECO:0000313" key="1">
    <source>
        <dbReference type="EMBL" id="TFB03002.1"/>
    </source>
</evidence>
<evidence type="ECO:0000313" key="2">
    <source>
        <dbReference type="Proteomes" id="UP001642720"/>
    </source>
</evidence>
<gene>
    <name evidence="1" type="ORF">CCMA1212_005458</name>
</gene>
<organism evidence="1 2">
    <name type="scientific">Trichoderma ghanense</name>
    <dbReference type="NCBI Taxonomy" id="65468"/>
    <lineage>
        <taxon>Eukaryota</taxon>
        <taxon>Fungi</taxon>
        <taxon>Dikarya</taxon>
        <taxon>Ascomycota</taxon>
        <taxon>Pezizomycotina</taxon>
        <taxon>Sordariomycetes</taxon>
        <taxon>Hypocreomycetidae</taxon>
        <taxon>Hypocreales</taxon>
        <taxon>Hypocreaceae</taxon>
        <taxon>Trichoderma</taxon>
    </lineage>
</organism>
<sequence>MAPSHCVVRRWTWPAETLEILGVSSFREAGSDTADNGRRARTELCRLLYSYRLTRFSSSMSIRKGRAILRREGRRTSYVDAIVSEMLSQLPRPEESAKSTGELLFSGEAVDVRGEDGSMSNGLLATAWSIQHDIEER</sequence>
<keyword evidence="2" id="KW-1185">Reference proteome</keyword>